<dbReference type="EMBL" id="UINC01041354">
    <property type="protein sequence ID" value="SVB42504.1"/>
    <property type="molecule type" value="Genomic_DNA"/>
</dbReference>
<sequence>MEAIGSGLLMVFQWQAITFLMLGVLIGIWMGAVPGLGGAIGLVLLLPFTFGMDPVSAFALLLSSWAAASTSGAIASVMLGIPGTAAAQATILDGYPLAKQGLAARALGASFAASAIGGVFGALILGVSLPLILPIILIFESPETFMLGMLGLTMVGTLSGKSVIRGLAAAAFGLLLAMVGFPEAQAIPRYTFGTLYLLDELPVIPVLLGLFGLPEIMELAVKEVSISRVSRDENVGGGLMDGVKDVLKHWALVIRCSLIGTYIGMLPGLGASIVGWVTYGHAMQGAKDSSKFGQGDIRGVIAPEAANNALRGGALIPTLSLGVPGSVGTAVLLGALIMLGLRPGPSMLGENLDLT</sequence>
<keyword evidence="1" id="KW-0812">Transmembrane</keyword>
<evidence type="ECO:0000256" key="1">
    <source>
        <dbReference type="SAM" id="Phobius"/>
    </source>
</evidence>
<gene>
    <name evidence="3" type="ORF">METZ01_LOCUS195358</name>
</gene>
<organism evidence="3">
    <name type="scientific">marine metagenome</name>
    <dbReference type="NCBI Taxonomy" id="408172"/>
    <lineage>
        <taxon>unclassified sequences</taxon>
        <taxon>metagenomes</taxon>
        <taxon>ecological metagenomes</taxon>
    </lineage>
</organism>
<feature type="non-terminal residue" evidence="3">
    <location>
        <position position="355"/>
    </location>
</feature>
<keyword evidence="1" id="KW-0472">Membrane</keyword>
<dbReference type="Pfam" id="PF01970">
    <property type="entry name" value="TctA"/>
    <property type="match status" value="1"/>
</dbReference>
<keyword evidence="1" id="KW-1133">Transmembrane helix</keyword>
<feature type="transmembrane region" description="Helical" evidence="1">
    <location>
        <begin position="102"/>
        <end position="125"/>
    </location>
</feature>
<accession>A0A382DX76</accession>
<feature type="transmembrane region" description="Helical" evidence="1">
    <location>
        <begin position="321"/>
        <end position="341"/>
    </location>
</feature>
<feature type="transmembrane region" description="Helical" evidence="1">
    <location>
        <begin position="252"/>
        <end position="279"/>
    </location>
</feature>
<dbReference type="InterPro" id="IPR002823">
    <property type="entry name" value="DUF112_TM"/>
</dbReference>
<dbReference type="PANTHER" id="PTHR35342">
    <property type="entry name" value="TRICARBOXYLIC TRANSPORT PROTEIN"/>
    <property type="match status" value="1"/>
</dbReference>
<reference evidence="3" key="1">
    <citation type="submission" date="2018-05" db="EMBL/GenBank/DDBJ databases">
        <authorList>
            <person name="Lanie J.A."/>
            <person name="Ng W.-L."/>
            <person name="Kazmierczak K.M."/>
            <person name="Andrzejewski T.M."/>
            <person name="Davidsen T.M."/>
            <person name="Wayne K.J."/>
            <person name="Tettelin H."/>
            <person name="Glass J.I."/>
            <person name="Rusch D."/>
            <person name="Podicherti R."/>
            <person name="Tsui H.-C.T."/>
            <person name="Winkler M.E."/>
        </authorList>
    </citation>
    <scope>NUCLEOTIDE SEQUENCE</scope>
</reference>
<proteinExistence type="predicted"/>
<name>A0A382DX76_9ZZZZ</name>
<feature type="domain" description="DUF112" evidence="2">
    <location>
        <begin position="18"/>
        <end position="354"/>
    </location>
</feature>
<feature type="transmembrane region" description="Helical" evidence="1">
    <location>
        <begin position="131"/>
        <end position="155"/>
    </location>
</feature>
<evidence type="ECO:0000313" key="3">
    <source>
        <dbReference type="EMBL" id="SVB42504.1"/>
    </source>
</evidence>
<protein>
    <recommendedName>
        <fullName evidence="2">DUF112 domain-containing protein</fullName>
    </recommendedName>
</protein>
<dbReference type="PANTHER" id="PTHR35342:SF5">
    <property type="entry name" value="TRICARBOXYLIC TRANSPORT PROTEIN"/>
    <property type="match status" value="1"/>
</dbReference>
<evidence type="ECO:0000259" key="2">
    <source>
        <dbReference type="Pfam" id="PF01970"/>
    </source>
</evidence>
<feature type="transmembrane region" description="Helical" evidence="1">
    <location>
        <begin position="162"/>
        <end position="181"/>
    </location>
</feature>
<dbReference type="AlphaFoldDB" id="A0A382DX76"/>